<accession>A0ABZ1I7P3</accession>
<dbReference type="InterPro" id="IPR000868">
    <property type="entry name" value="Isochorismatase-like_dom"/>
</dbReference>
<dbReference type="InterPro" id="IPR050272">
    <property type="entry name" value="Isochorismatase-like_hydrls"/>
</dbReference>
<dbReference type="PANTHER" id="PTHR43540">
    <property type="entry name" value="PEROXYUREIDOACRYLATE/UREIDOACRYLATE AMIDOHYDROLASE-RELATED"/>
    <property type="match status" value="1"/>
</dbReference>
<dbReference type="Gene3D" id="3.40.50.850">
    <property type="entry name" value="Isochorismatase-like"/>
    <property type="match status" value="1"/>
</dbReference>
<evidence type="ECO:0000259" key="2">
    <source>
        <dbReference type="Pfam" id="PF00857"/>
    </source>
</evidence>
<dbReference type="InterPro" id="IPR036380">
    <property type="entry name" value="Isochorismatase-like_sf"/>
</dbReference>
<dbReference type="SUPFAM" id="SSF52499">
    <property type="entry name" value="Isochorismatase-like hydrolases"/>
    <property type="match status" value="1"/>
</dbReference>
<dbReference type="PANTHER" id="PTHR43540:SF1">
    <property type="entry name" value="ISOCHORISMATASE HYDROLASE"/>
    <property type="match status" value="1"/>
</dbReference>
<dbReference type="Proteomes" id="UP001330812">
    <property type="component" value="Chromosome"/>
</dbReference>
<evidence type="ECO:0000313" key="4">
    <source>
        <dbReference type="Proteomes" id="UP001330812"/>
    </source>
</evidence>
<dbReference type="EMBL" id="CP142149">
    <property type="protein sequence ID" value="WSE30448.1"/>
    <property type="molecule type" value="Genomic_DNA"/>
</dbReference>
<dbReference type="RefSeq" id="WP_326569393.1">
    <property type="nucleotide sequence ID" value="NZ_CP142149.1"/>
</dbReference>
<protein>
    <submittedName>
        <fullName evidence="3">Isochorismatase family protein</fullName>
    </submittedName>
</protein>
<gene>
    <name evidence="3" type="ORF">VSH64_47980</name>
</gene>
<keyword evidence="1" id="KW-0378">Hydrolase</keyword>
<proteinExistence type="predicted"/>
<feature type="domain" description="Isochorismatase-like" evidence="2">
    <location>
        <begin position="25"/>
        <end position="201"/>
    </location>
</feature>
<reference evidence="3 4" key="1">
    <citation type="journal article" date="2015" name="Int. J. Syst. Evol. Microbiol.">
        <title>Amycolatopsis rhabdoformis sp. nov., an actinomycete isolated from a tropical forest soil.</title>
        <authorList>
            <person name="Souza W.R."/>
            <person name="Silva R.E."/>
            <person name="Goodfellow M."/>
            <person name="Busarakam K."/>
            <person name="Figueiro F.S."/>
            <person name="Ferreira D."/>
            <person name="Rodrigues-Filho E."/>
            <person name="Moraes L.A.B."/>
            <person name="Zucchi T.D."/>
        </authorList>
    </citation>
    <scope>NUCLEOTIDE SEQUENCE [LARGE SCALE GENOMIC DNA]</scope>
    <source>
        <strain evidence="3 4">NCIMB 14900</strain>
    </source>
</reference>
<evidence type="ECO:0000256" key="1">
    <source>
        <dbReference type="ARBA" id="ARBA00022801"/>
    </source>
</evidence>
<keyword evidence="4" id="KW-1185">Reference proteome</keyword>
<sequence length="209" mass="22226">MTQTDAERFAERGFGRLIGFGRTPAVLSIDFINGFTDPAMPLGSDLDAELTVAVGLLDAARAAGVPIIHTLVRYDEQDLADAGVWGLKQGGAATLTAGSHAVELDQRVGRRPDEHVLVKKYASAFFGTDLSSRLVSRGVDTVVLVGCTTSGCVRATAVDAVQHGFRPMVVAEAVGDRSAAAHRQALFDLHQKYADVVTAAETTEYLRAR</sequence>
<dbReference type="Pfam" id="PF00857">
    <property type="entry name" value="Isochorismatase"/>
    <property type="match status" value="1"/>
</dbReference>
<evidence type="ECO:0000313" key="3">
    <source>
        <dbReference type="EMBL" id="WSE30448.1"/>
    </source>
</evidence>
<name>A0ABZ1I7P3_9PSEU</name>
<organism evidence="3 4">
    <name type="scientific">Amycolatopsis rhabdoformis</name>
    <dbReference type="NCBI Taxonomy" id="1448059"/>
    <lineage>
        <taxon>Bacteria</taxon>
        <taxon>Bacillati</taxon>
        <taxon>Actinomycetota</taxon>
        <taxon>Actinomycetes</taxon>
        <taxon>Pseudonocardiales</taxon>
        <taxon>Pseudonocardiaceae</taxon>
        <taxon>Amycolatopsis</taxon>
    </lineage>
</organism>